<comment type="caution">
    <text evidence="13">The sequence shown here is derived from an EMBL/GenBank/DDBJ whole genome shotgun (WGS) entry which is preliminary data.</text>
</comment>
<feature type="region of interest" description="Disordered" evidence="7">
    <location>
        <begin position="1217"/>
        <end position="1240"/>
    </location>
</feature>
<dbReference type="Pfam" id="PF04762">
    <property type="entry name" value="Beta-prop_ELP1_1st"/>
    <property type="match status" value="1"/>
</dbReference>
<evidence type="ECO:0000256" key="6">
    <source>
        <dbReference type="PIRNR" id="PIRNR017233"/>
    </source>
</evidence>
<dbReference type="InterPro" id="IPR056169">
    <property type="entry name" value="HB_ELP1"/>
</dbReference>
<feature type="domain" description="ELP1 alpha-solenoid" evidence="11">
    <location>
        <begin position="650"/>
        <end position="853"/>
    </location>
</feature>
<feature type="domain" description="ELP1 N-terminal second beta-propeller" evidence="9">
    <location>
        <begin position="399"/>
        <end position="541"/>
    </location>
</feature>
<dbReference type="SUPFAM" id="SSF82171">
    <property type="entry name" value="DPP6 N-terminal domain-like"/>
    <property type="match status" value="1"/>
</dbReference>
<keyword evidence="6" id="KW-0539">Nucleus</keyword>
<dbReference type="PANTHER" id="PTHR12747:SF0">
    <property type="entry name" value="ELONGATOR COMPLEX PROTEIN 1"/>
    <property type="match status" value="1"/>
</dbReference>
<feature type="compositionally biased region" description="Polar residues" evidence="7">
    <location>
        <begin position="1107"/>
        <end position="1121"/>
    </location>
</feature>
<evidence type="ECO:0000256" key="4">
    <source>
        <dbReference type="ARBA" id="ARBA00022694"/>
    </source>
</evidence>
<organism evidence="13 14">
    <name type="scientific">Lepraria finkii</name>
    <dbReference type="NCBI Taxonomy" id="1340010"/>
    <lineage>
        <taxon>Eukaryota</taxon>
        <taxon>Fungi</taxon>
        <taxon>Dikarya</taxon>
        <taxon>Ascomycota</taxon>
        <taxon>Pezizomycotina</taxon>
        <taxon>Lecanoromycetes</taxon>
        <taxon>OSLEUM clade</taxon>
        <taxon>Lecanoromycetidae</taxon>
        <taxon>Lecanorales</taxon>
        <taxon>Lecanorineae</taxon>
        <taxon>Stereocaulaceae</taxon>
        <taxon>Lepraria</taxon>
    </lineage>
</organism>
<dbReference type="Gene3D" id="2.130.10.10">
    <property type="entry name" value="YVTN repeat-like/Quinoprotein amine dehydrogenase"/>
    <property type="match status" value="1"/>
</dbReference>
<dbReference type="Pfam" id="PF23878">
    <property type="entry name" value="TPR_ELP1"/>
    <property type="match status" value="1"/>
</dbReference>
<sequence length="1240" mass="138670">MRNLRNTHRSLLKSTPGLELTASAWDVANDSVICAFGPTKGNVLLELKRWKKYDQTFQPIASWDAPCPLPDLECDKILNFHYFSDSLTACLVLAGGDIVVVREEPQTGEEKIEILGSVDAGISAAAWSPDEELLAITTRADTLLYMTRDFENVIDVTFTSDDLKASSHVSVGWGKAETQFKGKKARALRDPTMPETVDEGILSPHDTKETTISWRGDGAFLAVNSIESDSRRVIRVYSREGILDSVSEPVDGLVGALRWRPAGNLLAGVQYLNESAKVVFFERNGLRHGQFELRLSREDLQEWGSTISLKWNVDSSVLAVCYKDRVQLWTMGNYHYYLKQEIFSVSRELYEHGVSLRWHPEKPLHFTLSSIAGIQRLAYTSTVSSGATSPPNDYGIVAVIDGKCLKLTAMRFANVPPPIAQHEVTLESNAVDVAISPVTQDPNTVTIAVLHDDGCSFYSWSLESRAQKPPSPVWASGFSTRKALPEMMNAQIAYGTNGFFVHLSQEPSGSKVWILDEDSNAPSRHFCHFGKTVEGIITNGPNSASTTYLMPDQNEIIGPEDLEVEIYGYNERNDSVFGLFRPLNPAVDAIRWEKESEPPANDLEIPPDTPESDERCRIIERGAKLITVMPSTFALVIQMPRGNLETIYPRALVLAGIRDNIHKKKYKKAFLACRNQRVDMNILHDHASQQFISNVEAFIDQVQKVEHIDLFLSQLREEDVSKTMYRETLGNHADRAEIQSLETSDNKASKVNQICDAFLNALKSRTSTHFQNVITAHVCKSPPDLDAGLSQIAGLRSKNPDLVDSAIEHICFLADVNRLYDNALGLYDLELALLVAQQSQKDPKEYLPFLQNLQGMPASRRQYSIDNHLSRFPKALRHLCELSAFDEVKSYTVKHSLYSEALEFYHYQEEKLKEIMRLHADYLQTNGNFKDAGIAYEFLNDYTAASESFRQAHLWKESLSCATLIPLPQPQLHSLAHSLAEALIESKDHFSAATIHLDYLSDVATAARLFCKGYYFADALRIIGFHQRSDLFDSVIDVGLVEGMASMTELLAECRRQINAQVPRVRELRTKKAEDPLAFFDGDVNGGADIPDNVSLAPTDASTTGGSLFTRYTNRTGTVGTNATRRTSKNRRREERKRARGKKGSVYEEEYLVNSVGRLIDRVNFVNNEVERLVIGLMRRGMRERARAVENAMVEVVELCRGCVGEVFQDAVKKTTAEKNEGQGEGGGGRRVGRMSCGIR</sequence>
<evidence type="ECO:0000256" key="2">
    <source>
        <dbReference type="ARBA" id="ARBA00006086"/>
    </source>
</evidence>
<dbReference type="InterPro" id="IPR056166">
    <property type="entry name" value="TPR_ELP1"/>
</dbReference>
<feature type="domain" description="ELP1 TPR" evidence="10">
    <location>
        <begin position="862"/>
        <end position="1021"/>
    </location>
</feature>
<dbReference type="Pfam" id="PF23925">
    <property type="entry name" value="A-sol_ELP1"/>
    <property type="match status" value="1"/>
</dbReference>
<comment type="function">
    <text evidence="6">Component of the elongator complex which is required for multiple tRNA modifications, including mcm5U (5-methoxycarbonylmethyl uridine), mcm5s2U (5-methoxycarbonylmethyl-2-thiouridine), and ncm5U (5-carbamoylmethyl uridine). The elongator complex catalyzes formation of carboxymethyluridine in the wobble base at position 34 in tRNAs.</text>
</comment>
<feature type="domain" description="ELP1 three-helical bundle" evidence="12">
    <location>
        <begin position="1030"/>
        <end position="1200"/>
    </location>
</feature>
<keyword evidence="4" id="KW-0819">tRNA processing</keyword>
<dbReference type="InterPro" id="IPR015943">
    <property type="entry name" value="WD40/YVTN_repeat-like_dom_sf"/>
</dbReference>
<accession>A0ABR4B004</accession>
<evidence type="ECO:0000256" key="5">
    <source>
        <dbReference type="ARBA" id="ARBA00029535"/>
    </source>
</evidence>
<comment type="subcellular location">
    <subcellularLocation>
        <location evidence="6">Cytoplasm</location>
    </subcellularLocation>
    <subcellularLocation>
        <location evidence="6">Nucleus</location>
    </subcellularLocation>
</comment>
<evidence type="ECO:0000313" key="13">
    <source>
        <dbReference type="EMBL" id="KAL2049088.1"/>
    </source>
</evidence>
<evidence type="ECO:0000256" key="7">
    <source>
        <dbReference type="SAM" id="MobiDB-lite"/>
    </source>
</evidence>
<dbReference type="PIRSF" id="PIRSF017233">
    <property type="entry name" value="IKAP"/>
    <property type="match status" value="1"/>
</dbReference>
<name>A0ABR4B004_9LECA</name>
<evidence type="ECO:0000313" key="14">
    <source>
        <dbReference type="Proteomes" id="UP001590951"/>
    </source>
</evidence>
<reference evidence="13 14" key="1">
    <citation type="submission" date="2024-09" db="EMBL/GenBank/DDBJ databases">
        <title>Rethinking Asexuality: The Enigmatic Case of Functional Sexual Genes in Lepraria (Stereocaulaceae).</title>
        <authorList>
            <person name="Doellman M."/>
            <person name="Sun Y."/>
            <person name="Barcenas-Pena A."/>
            <person name="Lumbsch H.T."/>
            <person name="Grewe F."/>
        </authorList>
    </citation>
    <scope>NUCLEOTIDE SEQUENCE [LARGE SCALE GENOMIC DNA]</scope>
    <source>
        <strain evidence="13 14">Grewe 0041</strain>
    </source>
</reference>
<evidence type="ECO:0000259" key="11">
    <source>
        <dbReference type="Pfam" id="PF23925"/>
    </source>
</evidence>
<evidence type="ECO:0000256" key="1">
    <source>
        <dbReference type="ARBA" id="ARBA00005043"/>
    </source>
</evidence>
<evidence type="ECO:0000259" key="12">
    <source>
        <dbReference type="Pfam" id="PF23936"/>
    </source>
</evidence>
<dbReference type="Proteomes" id="UP001590951">
    <property type="component" value="Unassembled WGS sequence"/>
</dbReference>
<evidence type="ECO:0000256" key="3">
    <source>
        <dbReference type="ARBA" id="ARBA00022490"/>
    </source>
</evidence>
<dbReference type="InterPro" id="IPR056167">
    <property type="entry name" value="A-sol_ELP1"/>
</dbReference>
<comment type="pathway">
    <text evidence="1">tRNA modification; 5-methoxycarbonylmethyl-2-thiouridine-tRNA biosynthesis.</text>
</comment>
<dbReference type="PANTHER" id="PTHR12747">
    <property type="entry name" value="ELONGATOR COMPLEX PROTEIN 1"/>
    <property type="match status" value="1"/>
</dbReference>
<gene>
    <name evidence="13" type="ORF">ABVK25_010684</name>
</gene>
<dbReference type="InterPro" id="IPR006849">
    <property type="entry name" value="Elp1"/>
</dbReference>
<feature type="region of interest" description="Disordered" evidence="7">
    <location>
        <begin position="1107"/>
        <end position="1143"/>
    </location>
</feature>
<dbReference type="EMBL" id="JBHFEH010000072">
    <property type="protein sequence ID" value="KAL2049088.1"/>
    <property type="molecule type" value="Genomic_DNA"/>
</dbReference>
<evidence type="ECO:0000259" key="9">
    <source>
        <dbReference type="Pfam" id="PF23797"/>
    </source>
</evidence>
<keyword evidence="3 6" id="KW-0963">Cytoplasm</keyword>
<dbReference type="Pfam" id="PF23797">
    <property type="entry name" value="Beta-prop_ELP1_2nd"/>
    <property type="match status" value="1"/>
</dbReference>
<dbReference type="Pfam" id="PF23936">
    <property type="entry name" value="HB_ELP1"/>
    <property type="match status" value="1"/>
</dbReference>
<evidence type="ECO:0000259" key="10">
    <source>
        <dbReference type="Pfam" id="PF23878"/>
    </source>
</evidence>
<evidence type="ECO:0000259" key="8">
    <source>
        <dbReference type="Pfam" id="PF04762"/>
    </source>
</evidence>
<comment type="similarity">
    <text evidence="2 6">Belongs to the ELP1/IKA1 family.</text>
</comment>
<protein>
    <recommendedName>
        <fullName evidence="5 6">Elongator complex protein 1</fullName>
    </recommendedName>
</protein>
<proteinExistence type="inferred from homology"/>
<feature type="domain" description="ELP1 first N-terminal beta-propeller" evidence="8">
    <location>
        <begin position="1"/>
        <end position="361"/>
    </location>
</feature>
<dbReference type="InterPro" id="IPR056165">
    <property type="entry name" value="Beta-prop_ELP1_2nd"/>
</dbReference>
<dbReference type="InterPro" id="IPR056164">
    <property type="entry name" value="Beta-prop_ELP1_1st"/>
</dbReference>
<keyword evidence="14" id="KW-1185">Reference proteome</keyword>